<evidence type="ECO:0000256" key="3">
    <source>
        <dbReference type="ARBA" id="ARBA00023274"/>
    </source>
</evidence>
<evidence type="ECO:0000313" key="6">
    <source>
        <dbReference type="Proteomes" id="UP000290900"/>
    </source>
</evidence>
<dbReference type="EMBL" id="CAACVR010000006">
    <property type="protein sequence ID" value="VEU20724.1"/>
    <property type="molecule type" value="Genomic_DNA"/>
</dbReference>
<evidence type="ECO:0000313" key="5">
    <source>
        <dbReference type="EMBL" id="VEU20724.1"/>
    </source>
</evidence>
<dbReference type="InterPro" id="IPR044076">
    <property type="entry name" value="Ribosomal_P2"/>
</dbReference>
<feature type="region of interest" description="Disordered" evidence="4">
    <location>
        <begin position="65"/>
        <end position="107"/>
    </location>
</feature>
<dbReference type="FunCoup" id="A0A448YIF7">
    <property type="interactions" value="990"/>
</dbReference>
<evidence type="ECO:0000256" key="1">
    <source>
        <dbReference type="ARBA" id="ARBA00005436"/>
    </source>
</evidence>
<proteinExistence type="inferred from homology"/>
<accession>A0A448YIF7</accession>
<dbReference type="AlphaFoldDB" id="A0A448YIF7"/>
<reference evidence="5 6" key="1">
    <citation type="submission" date="2018-12" db="EMBL/GenBank/DDBJ databases">
        <authorList>
            <person name="Tiukova I."/>
            <person name="Dainat J."/>
        </authorList>
    </citation>
    <scope>NUCLEOTIDE SEQUENCE [LARGE SCALE GENOMIC DNA]</scope>
</reference>
<keyword evidence="3" id="KW-0687">Ribonucleoprotein</keyword>
<feature type="compositionally biased region" description="Low complexity" evidence="4">
    <location>
        <begin position="65"/>
        <end position="76"/>
    </location>
</feature>
<organism evidence="5 6">
    <name type="scientific">Brettanomyces naardenensis</name>
    <name type="common">Yeast</name>
    <dbReference type="NCBI Taxonomy" id="13370"/>
    <lineage>
        <taxon>Eukaryota</taxon>
        <taxon>Fungi</taxon>
        <taxon>Dikarya</taxon>
        <taxon>Ascomycota</taxon>
        <taxon>Saccharomycotina</taxon>
        <taxon>Pichiomycetes</taxon>
        <taxon>Pichiales</taxon>
        <taxon>Pichiaceae</taxon>
        <taxon>Brettanomyces</taxon>
    </lineage>
</organism>
<evidence type="ECO:0000256" key="4">
    <source>
        <dbReference type="SAM" id="MobiDB-lite"/>
    </source>
</evidence>
<protein>
    <submittedName>
        <fullName evidence="5">DEKNAAC101525</fullName>
    </submittedName>
</protein>
<dbReference type="Gene3D" id="1.10.10.1410">
    <property type="match status" value="1"/>
</dbReference>
<sequence>MKYLAAYLLLQKSGKEAPSAEEITSVLESVGSEVDEKRIALLLSSLEGKSIADLIAQGSSKLAAVPTGGAAPAAGAVAGGDEEGKEEEEEEKEEEESDDDMGMGLFD</sequence>
<keyword evidence="6" id="KW-1185">Reference proteome</keyword>
<comment type="similarity">
    <text evidence="1">Belongs to the eukaryotic ribosomal protein P1/P2 family.</text>
</comment>
<dbReference type="PANTHER" id="PTHR21141:SF5">
    <property type="entry name" value="LARGE RIBOSOMAL SUBUNIT PROTEIN P2"/>
    <property type="match status" value="1"/>
</dbReference>
<dbReference type="GO" id="GO:0002182">
    <property type="term" value="P:cytoplasmic translational elongation"/>
    <property type="evidence" value="ECO:0007669"/>
    <property type="project" value="InterPro"/>
</dbReference>
<dbReference type="GO" id="GO:0022625">
    <property type="term" value="C:cytosolic large ribosomal subunit"/>
    <property type="evidence" value="ECO:0007669"/>
    <property type="project" value="InterPro"/>
</dbReference>
<dbReference type="InterPro" id="IPR027534">
    <property type="entry name" value="Ribosomal_P1/P2"/>
</dbReference>
<dbReference type="STRING" id="13370.A0A448YIF7"/>
<dbReference type="HAMAP" id="MF_01478">
    <property type="entry name" value="Ribosomal_L12_arch"/>
    <property type="match status" value="1"/>
</dbReference>
<dbReference type="InParanoid" id="A0A448YIF7"/>
<name>A0A448YIF7_BRENA</name>
<dbReference type="InterPro" id="IPR038716">
    <property type="entry name" value="P1/P2_N_sf"/>
</dbReference>
<dbReference type="PANTHER" id="PTHR21141">
    <property type="entry name" value="60S ACIDIC RIBOSOMAL PROTEIN FAMILY MEMBER"/>
    <property type="match status" value="1"/>
</dbReference>
<dbReference type="OrthoDB" id="1227494at2759"/>
<dbReference type="CDD" id="cd05833">
    <property type="entry name" value="Ribosomal_P2"/>
    <property type="match status" value="1"/>
</dbReference>
<dbReference type="GO" id="GO:0003735">
    <property type="term" value="F:structural constituent of ribosome"/>
    <property type="evidence" value="ECO:0007669"/>
    <property type="project" value="InterPro"/>
</dbReference>
<dbReference type="Proteomes" id="UP000290900">
    <property type="component" value="Unassembled WGS sequence"/>
</dbReference>
<feature type="compositionally biased region" description="Acidic residues" evidence="4">
    <location>
        <begin position="80"/>
        <end position="101"/>
    </location>
</feature>
<gene>
    <name evidence="5" type="ORF">BRENAR_LOCUS1459</name>
</gene>
<evidence type="ECO:0000256" key="2">
    <source>
        <dbReference type="ARBA" id="ARBA00022980"/>
    </source>
</evidence>
<keyword evidence="2" id="KW-0689">Ribosomal protein</keyword>
<dbReference type="FunFam" id="1.10.10.1410:FF:000002">
    <property type="entry name" value="60S acidic ribosomal protein P2"/>
    <property type="match status" value="1"/>
</dbReference>
<dbReference type="Pfam" id="PF00428">
    <property type="entry name" value="Ribosomal_60s"/>
    <property type="match status" value="1"/>
</dbReference>